<feature type="transmembrane region" description="Helical" evidence="2">
    <location>
        <begin position="36"/>
        <end position="57"/>
    </location>
</feature>
<evidence type="ECO:0000256" key="2">
    <source>
        <dbReference type="SAM" id="Phobius"/>
    </source>
</evidence>
<keyword evidence="2" id="KW-1133">Transmembrane helix</keyword>
<accession>A0ABQ3GJY1</accession>
<feature type="compositionally biased region" description="Acidic residues" evidence="1">
    <location>
        <begin position="132"/>
        <end position="143"/>
    </location>
</feature>
<sequence>MSKYPSDEFDRVPEYTDRQGVHRLEAGMAPVRRGGLWPILIFGVAAILIGLVAFFLLRPTFGGEQQAAPSTASSSASVSASASGSADDGGASGSADESAGAGESDASASGDPDVADESDAADVVDESPGADASEDSAADESEGVLDRSLPVGVYNGSGIGGLAGSNSATLRSAGYSQVTSGNWTRPVEPSVVYYNNDWAAATARDVANELGIGTIYQTENIPTEISVVLGGAGR</sequence>
<evidence type="ECO:0000313" key="5">
    <source>
        <dbReference type="Proteomes" id="UP000642819"/>
    </source>
</evidence>
<organism evidence="4 5">
    <name type="scientific">Zhihengliuella salsuginis</name>
    <dbReference type="NCBI Taxonomy" id="578222"/>
    <lineage>
        <taxon>Bacteria</taxon>
        <taxon>Bacillati</taxon>
        <taxon>Actinomycetota</taxon>
        <taxon>Actinomycetes</taxon>
        <taxon>Micrococcales</taxon>
        <taxon>Micrococcaceae</taxon>
        <taxon>Zhihengliuella</taxon>
    </lineage>
</organism>
<feature type="compositionally biased region" description="Acidic residues" evidence="1">
    <location>
        <begin position="113"/>
        <end position="125"/>
    </location>
</feature>
<dbReference type="RefSeq" id="WP_189350864.1">
    <property type="nucleotide sequence ID" value="NZ_BMXK01000010.1"/>
</dbReference>
<name>A0ABQ3GJY1_9MICC</name>
<reference evidence="5" key="1">
    <citation type="journal article" date="2019" name="Int. J. Syst. Evol. Microbiol.">
        <title>The Global Catalogue of Microorganisms (GCM) 10K type strain sequencing project: providing services to taxonomists for standard genome sequencing and annotation.</title>
        <authorList>
            <consortium name="The Broad Institute Genomics Platform"/>
            <consortium name="The Broad Institute Genome Sequencing Center for Infectious Disease"/>
            <person name="Wu L."/>
            <person name="Ma J."/>
        </authorList>
    </citation>
    <scope>NUCLEOTIDE SEQUENCE [LARGE SCALE GENOMIC DNA]</scope>
    <source>
        <strain evidence="5">KCTC 19466</strain>
    </source>
</reference>
<feature type="domain" description="LytR/CpsA/Psr regulator C-terminal" evidence="3">
    <location>
        <begin position="149"/>
        <end position="230"/>
    </location>
</feature>
<evidence type="ECO:0000259" key="3">
    <source>
        <dbReference type="Pfam" id="PF13399"/>
    </source>
</evidence>
<evidence type="ECO:0000256" key="1">
    <source>
        <dbReference type="SAM" id="MobiDB-lite"/>
    </source>
</evidence>
<keyword evidence="2" id="KW-0812">Transmembrane</keyword>
<feature type="compositionally biased region" description="Low complexity" evidence="1">
    <location>
        <begin position="67"/>
        <end position="112"/>
    </location>
</feature>
<dbReference type="Pfam" id="PF13399">
    <property type="entry name" value="LytR_C"/>
    <property type="match status" value="1"/>
</dbReference>
<dbReference type="EMBL" id="BMXK01000010">
    <property type="protein sequence ID" value="GHD10622.1"/>
    <property type="molecule type" value="Genomic_DNA"/>
</dbReference>
<protein>
    <recommendedName>
        <fullName evidence="3">LytR/CpsA/Psr regulator C-terminal domain-containing protein</fullName>
    </recommendedName>
</protein>
<dbReference type="Proteomes" id="UP000642819">
    <property type="component" value="Unassembled WGS sequence"/>
</dbReference>
<dbReference type="Gene3D" id="3.30.70.2390">
    <property type="match status" value="1"/>
</dbReference>
<gene>
    <name evidence="4" type="ORF">GCM10008096_24370</name>
</gene>
<feature type="region of interest" description="Disordered" evidence="1">
    <location>
        <begin position="65"/>
        <end position="145"/>
    </location>
</feature>
<dbReference type="InterPro" id="IPR027381">
    <property type="entry name" value="LytR/CpsA/Psr_C"/>
</dbReference>
<keyword evidence="5" id="KW-1185">Reference proteome</keyword>
<proteinExistence type="predicted"/>
<keyword evidence="2" id="KW-0472">Membrane</keyword>
<evidence type="ECO:0000313" key="4">
    <source>
        <dbReference type="EMBL" id="GHD10622.1"/>
    </source>
</evidence>
<comment type="caution">
    <text evidence="4">The sequence shown here is derived from an EMBL/GenBank/DDBJ whole genome shotgun (WGS) entry which is preliminary data.</text>
</comment>